<evidence type="ECO:0000256" key="1">
    <source>
        <dbReference type="ARBA" id="ARBA00007801"/>
    </source>
</evidence>
<proteinExistence type="inferred from homology"/>
<dbReference type="Gene3D" id="3.50.50.60">
    <property type="entry name" value="FAD/NAD(P)-binding domain"/>
    <property type="match status" value="1"/>
</dbReference>
<name>A0A6G1GPH7_9PEZI</name>
<dbReference type="GO" id="GO:0016709">
    <property type="term" value="F:oxidoreductase activity, acting on paired donors, with incorporation or reduction of molecular oxygen, NAD(P)H as one donor, and incorporation of one atom of oxygen"/>
    <property type="evidence" value="ECO:0007669"/>
    <property type="project" value="UniProtKB-ARBA"/>
</dbReference>
<gene>
    <name evidence="7" type="ORF">K402DRAFT_339511</name>
</gene>
<dbReference type="InterPro" id="IPR050641">
    <property type="entry name" value="RIFMO-like"/>
</dbReference>
<keyword evidence="4" id="KW-0560">Oxidoreductase</keyword>
<dbReference type="Gene3D" id="3.30.9.10">
    <property type="entry name" value="D-Amino Acid Oxidase, subunit A, domain 2"/>
    <property type="match status" value="1"/>
</dbReference>
<dbReference type="Proteomes" id="UP000800041">
    <property type="component" value="Unassembled WGS sequence"/>
</dbReference>
<keyword evidence="2" id="KW-0285">Flavoprotein</keyword>
<dbReference type="PANTHER" id="PTHR43004:SF4">
    <property type="entry name" value="FAD-BINDING DOMAIN-CONTAINING PROTEIN"/>
    <property type="match status" value="1"/>
</dbReference>
<organism evidence="7 8">
    <name type="scientific">Aulographum hederae CBS 113979</name>
    <dbReference type="NCBI Taxonomy" id="1176131"/>
    <lineage>
        <taxon>Eukaryota</taxon>
        <taxon>Fungi</taxon>
        <taxon>Dikarya</taxon>
        <taxon>Ascomycota</taxon>
        <taxon>Pezizomycotina</taxon>
        <taxon>Dothideomycetes</taxon>
        <taxon>Pleosporomycetidae</taxon>
        <taxon>Aulographales</taxon>
        <taxon>Aulographaceae</taxon>
    </lineage>
</organism>
<dbReference type="OrthoDB" id="5325318at2759"/>
<dbReference type="AlphaFoldDB" id="A0A6G1GPH7"/>
<evidence type="ECO:0000313" key="7">
    <source>
        <dbReference type="EMBL" id="KAF1982853.1"/>
    </source>
</evidence>
<dbReference type="InterPro" id="IPR036188">
    <property type="entry name" value="FAD/NAD-bd_sf"/>
</dbReference>
<comment type="similarity">
    <text evidence="1">Belongs to the PheA/TfdB FAD monooxygenase family.</text>
</comment>
<sequence>MEKEDDIYDVLVVGAGPAGLMLASNLARLGIHVKIIDSRKDKTSTGRADGLQPKTIETLKQMRLCDGLLEKGVKVWDICFWESTTSESLHRTGRQIHYPPSLVDVADPFILLVHQGMVEDVFISDLAERGVRVQRDTTFTSYNLTPMQVGRVQPIHSSYVTGAGEKKLIKSRYLVGCDGARSAVRQSMPNSKEAARAENEALWGVLDGELDTDFPDLWSKVVVHGEGKGSVLLIPRERNMTRLYIEMTGEGQAGTKPHELKQEDVMDIARSIISPYRLEWKTVEWFGKYSIAQRVSPSFSHDNRVFIAGDASHTHTPKAAQGMNTSMHDTHNLAWKLNLVLRGLAKPNLLNTYVSERKKIADDLIAFDKGHADAFAKGDGEVLQKNFEENVNFISGAGVWYNENILSIFGGHFITQQLSSAYTGLARPGHLLPPASATRYIDANPVSLSTAIPPLGQFIIHILVSNPTASSSALDSLCQSLSRPSSVLQPCTSKATRSYAHQSRPRVPHDDFEQPQRYLQASEIYTSSFVTTAAKPSFEIADLPPLLRKSPWTVYLDDLKQTDGFGTTAPDRLDGVTRKWFGRDLAEKELAVVIVRPDGWVGDVGLWDGERRGEEAGRWVNGYFGAFLDRGEHLVRARL</sequence>
<reference evidence="7" key="1">
    <citation type="journal article" date="2020" name="Stud. Mycol.">
        <title>101 Dothideomycetes genomes: a test case for predicting lifestyles and emergence of pathogens.</title>
        <authorList>
            <person name="Haridas S."/>
            <person name="Albert R."/>
            <person name="Binder M."/>
            <person name="Bloem J."/>
            <person name="Labutti K."/>
            <person name="Salamov A."/>
            <person name="Andreopoulos B."/>
            <person name="Baker S."/>
            <person name="Barry K."/>
            <person name="Bills G."/>
            <person name="Bluhm B."/>
            <person name="Cannon C."/>
            <person name="Castanera R."/>
            <person name="Culley D."/>
            <person name="Daum C."/>
            <person name="Ezra D."/>
            <person name="Gonzalez J."/>
            <person name="Henrissat B."/>
            <person name="Kuo A."/>
            <person name="Liang C."/>
            <person name="Lipzen A."/>
            <person name="Lutzoni F."/>
            <person name="Magnuson J."/>
            <person name="Mondo S."/>
            <person name="Nolan M."/>
            <person name="Ohm R."/>
            <person name="Pangilinan J."/>
            <person name="Park H.-J."/>
            <person name="Ramirez L."/>
            <person name="Alfaro M."/>
            <person name="Sun H."/>
            <person name="Tritt A."/>
            <person name="Yoshinaga Y."/>
            <person name="Zwiers L.-H."/>
            <person name="Turgeon B."/>
            <person name="Goodwin S."/>
            <person name="Spatafora J."/>
            <person name="Crous P."/>
            <person name="Grigoriev I."/>
        </authorList>
    </citation>
    <scope>NUCLEOTIDE SEQUENCE</scope>
    <source>
        <strain evidence="7">CBS 113979</strain>
    </source>
</reference>
<keyword evidence="8" id="KW-1185">Reference proteome</keyword>
<dbReference type="PANTHER" id="PTHR43004">
    <property type="entry name" value="TRK SYSTEM POTASSIUM UPTAKE PROTEIN"/>
    <property type="match status" value="1"/>
</dbReference>
<evidence type="ECO:0000259" key="5">
    <source>
        <dbReference type="Pfam" id="PF01494"/>
    </source>
</evidence>
<dbReference type="GO" id="GO:0071949">
    <property type="term" value="F:FAD binding"/>
    <property type="evidence" value="ECO:0007669"/>
    <property type="project" value="InterPro"/>
</dbReference>
<evidence type="ECO:0008006" key="9">
    <source>
        <dbReference type="Google" id="ProtNLM"/>
    </source>
</evidence>
<evidence type="ECO:0000259" key="6">
    <source>
        <dbReference type="Pfam" id="PF07976"/>
    </source>
</evidence>
<dbReference type="SUPFAM" id="SSF52833">
    <property type="entry name" value="Thioredoxin-like"/>
    <property type="match status" value="1"/>
</dbReference>
<keyword evidence="3" id="KW-0274">FAD</keyword>
<dbReference type="InterPro" id="IPR002938">
    <property type="entry name" value="FAD-bd"/>
</dbReference>
<evidence type="ECO:0000256" key="4">
    <source>
        <dbReference type="ARBA" id="ARBA00023002"/>
    </source>
</evidence>
<dbReference type="PRINTS" id="PR00420">
    <property type="entry name" value="RNGMNOXGNASE"/>
</dbReference>
<evidence type="ECO:0000256" key="2">
    <source>
        <dbReference type="ARBA" id="ARBA00022630"/>
    </source>
</evidence>
<evidence type="ECO:0000313" key="8">
    <source>
        <dbReference type="Proteomes" id="UP000800041"/>
    </source>
</evidence>
<dbReference type="EMBL" id="ML977180">
    <property type="protein sequence ID" value="KAF1982853.1"/>
    <property type="molecule type" value="Genomic_DNA"/>
</dbReference>
<dbReference type="Pfam" id="PF07976">
    <property type="entry name" value="Phe_hydrox_dim"/>
    <property type="match status" value="1"/>
</dbReference>
<dbReference type="SUPFAM" id="SSF51905">
    <property type="entry name" value="FAD/NAD(P)-binding domain"/>
    <property type="match status" value="1"/>
</dbReference>
<dbReference type="InterPro" id="IPR038220">
    <property type="entry name" value="PHOX_C_sf"/>
</dbReference>
<dbReference type="SUPFAM" id="SSF54373">
    <property type="entry name" value="FAD-linked reductases, C-terminal domain"/>
    <property type="match status" value="1"/>
</dbReference>
<protein>
    <recommendedName>
        <fullName evidence="9">FAD binding domain-containing protein</fullName>
    </recommendedName>
</protein>
<dbReference type="InterPro" id="IPR036249">
    <property type="entry name" value="Thioredoxin-like_sf"/>
</dbReference>
<feature type="domain" description="FAD-binding" evidence="5">
    <location>
        <begin position="8"/>
        <end position="367"/>
    </location>
</feature>
<accession>A0A6G1GPH7</accession>
<dbReference type="Pfam" id="PF01494">
    <property type="entry name" value="FAD_binding_3"/>
    <property type="match status" value="1"/>
</dbReference>
<dbReference type="Gene3D" id="3.40.30.20">
    <property type="match status" value="1"/>
</dbReference>
<feature type="domain" description="Phenol hydroxylase-like C-terminal dimerisation" evidence="6">
    <location>
        <begin position="420"/>
        <end position="628"/>
    </location>
</feature>
<evidence type="ECO:0000256" key="3">
    <source>
        <dbReference type="ARBA" id="ARBA00022827"/>
    </source>
</evidence>
<dbReference type="InterPro" id="IPR012941">
    <property type="entry name" value="Phe_hydrox_C_dim_dom"/>
</dbReference>